<name>A0A9Q8LHS2_PASFU</name>
<evidence type="ECO:0000313" key="2">
    <source>
        <dbReference type="Proteomes" id="UP000756132"/>
    </source>
</evidence>
<dbReference type="AlphaFoldDB" id="A0A9Q8LHS2"/>
<dbReference type="EMBL" id="CP090167">
    <property type="protein sequence ID" value="UJO17677.1"/>
    <property type="molecule type" value="Genomic_DNA"/>
</dbReference>
<dbReference type="Proteomes" id="UP000756132">
    <property type="component" value="Chromosome 5"/>
</dbReference>
<proteinExistence type="predicted"/>
<protein>
    <submittedName>
        <fullName evidence="1">Uncharacterized protein</fullName>
    </submittedName>
</protein>
<reference evidence="1" key="2">
    <citation type="journal article" date="2022" name="Microb. Genom.">
        <title>A chromosome-scale genome assembly of the tomato pathogen Cladosporium fulvum reveals a compartmentalized genome architecture and the presence of a dispensable chromosome.</title>
        <authorList>
            <person name="Zaccaron A.Z."/>
            <person name="Chen L.H."/>
            <person name="Samaras A."/>
            <person name="Stergiopoulos I."/>
        </authorList>
    </citation>
    <scope>NUCLEOTIDE SEQUENCE</scope>
    <source>
        <strain evidence="1">Race5_Kim</strain>
    </source>
</reference>
<organism evidence="1 2">
    <name type="scientific">Passalora fulva</name>
    <name type="common">Tomato leaf mold</name>
    <name type="synonym">Cladosporium fulvum</name>
    <dbReference type="NCBI Taxonomy" id="5499"/>
    <lineage>
        <taxon>Eukaryota</taxon>
        <taxon>Fungi</taxon>
        <taxon>Dikarya</taxon>
        <taxon>Ascomycota</taxon>
        <taxon>Pezizomycotina</taxon>
        <taxon>Dothideomycetes</taxon>
        <taxon>Dothideomycetidae</taxon>
        <taxon>Mycosphaerellales</taxon>
        <taxon>Mycosphaerellaceae</taxon>
        <taxon>Fulvia</taxon>
    </lineage>
</organism>
<sequence>MRLRSGAQIPPPPPRTNFPLPQELRDQIYGYLLHSESAAVEASEVVKQDYVDCNFGRKYFFETAILAVNSIIGEVAAEYLYTQNTFVLVTVTGPDISRLLNIHDVPIVCKQRFRSIDQYAFSIDIQWPNPAYSKLSSARVTDSPVSNRSIFTMLLPDLASLFNMLRVQCQSIPPDCAYVCSAVGADLVLSSSAMKDNDEPVAPKIEIQRTADRPLLAKHQSEILAAIAVAEGCGHNLSVHGLKDRQKLDETVATLCHKIVWLQSWLWEHFDAVLALKRNADRSFMTGWNVAAIHRYYYAFELADSDSVAQMAWRLVLHGSAEFGSLQLRMCCLFFDIAINLAALHLYLCDDDEADVALTWMRQNITWTDLSGRQQRYYVHISLVQAALRCCTLDRFTDGSKAWLKAWLSYAKMWPSVFHTDIAKADFAAIEQAITECKTEGPDLTFPLEYKSLSFARHPIVSDSQNDALLRCPGRPEGDKGLANQSHLARLTEEERGRICEFQKEHKLPISDFLQT</sequence>
<dbReference type="GeneID" id="71986249"/>
<keyword evidence="2" id="KW-1185">Reference proteome</keyword>
<gene>
    <name evidence="1" type="ORF">CLAFUR5_06371</name>
</gene>
<dbReference type="OrthoDB" id="3647352at2759"/>
<reference evidence="1" key="1">
    <citation type="submission" date="2021-12" db="EMBL/GenBank/DDBJ databases">
        <authorList>
            <person name="Zaccaron A."/>
            <person name="Stergiopoulos I."/>
        </authorList>
    </citation>
    <scope>NUCLEOTIDE SEQUENCE</scope>
    <source>
        <strain evidence="1">Race5_Kim</strain>
    </source>
</reference>
<dbReference type="RefSeq" id="XP_047762043.1">
    <property type="nucleotide sequence ID" value="XM_047905519.1"/>
</dbReference>
<accession>A0A9Q8LHS2</accession>
<evidence type="ECO:0000313" key="1">
    <source>
        <dbReference type="EMBL" id="UJO17677.1"/>
    </source>
</evidence>
<dbReference type="KEGG" id="ffu:CLAFUR5_06371"/>
<dbReference type="OMA" id="ITECKTE"/>